<comment type="caution">
    <text evidence="1">The sequence shown here is derived from an EMBL/GenBank/DDBJ whole genome shotgun (WGS) entry which is preliminary data.</text>
</comment>
<gene>
    <name evidence="1" type="ORF">LOY88_004639</name>
</gene>
<organism evidence="1">
    <name type="scientific">Ophidiomyces ophidiicola</name>
    <dbReference type="NCBI Taxonomy" id="1387563"/>
    <lineage>
        <taxon>Eukaryota</taxon>
        <taxon>Fungi</taxon>
        <taxon>Dikarya</taxon>
        <taxon>Ascomycota</taxon>
        <taxon>Pezizomycotina</taxon>
        <taxon>Eurotiomycetes</taxon>
        <taxon>Eurotiomycetidae</taxon>
        <taxon>Onygenales</taxon>
        <taxon>Onygenaceae</taxon>
        <taxon>Ophidiomyces</taxon>
    </lineage>
</organism>
<evidence type="ECO:0000313" key="1">
    <source>
        <dbReference type="EMBL" id="KAI2384481.1"/>
    </source>
</evidence>
<accession>A0ACB8UTS9</accession>
<sequence>MVLSKEYHGIAEESFSEESIAENSSDSNADSHYEENCFSNSLVPADFGGIPEAIDDTTYPENPITYLTPPSSFASCVGFSPSNSRLECIDQKILHVIIMELDVDSLMFFRCTNSYFCKAVSSVYAYRQMMLRAFSSIKTLRVAGVSSYFPLKQLYAEFLEPRCRFCGTLCFRIHLLTCQRACSTCLESRPELQVHEIGVIDGGYPLRRNVLTKNLRTMFAWGDTWTSRLELIGIQAAEKLLTRLFYTENSNAQWREVVESGTESLTSIWVEGGEEEDHVQYVKFIGPLSPKWRAMSSTPFPSKEEEEEDDDDDDEEKDHNDMQDTNSTTALGAN</sequence>
<protein>
    <submittedName>
        <fullName evidence="1">Uncharacterized protein</fullName>
    </submittedName>
</protein>
<reference evidence="1" key="1">
    <citation type="journal article" date="2022" name="bioRxiv">
        <title>Population genetic analysis of Ophidiomyces ophidiicola, the causative agent of snake fungal disease, indicates recent introductions to the USA.</title>
        <authorList>
            <person name="Ladner J.T."/>
            <person name="Palmer J.M."/>
            <person name="Ettinger C.L."/>
            <person name="Stajich J.E."/>
            <person name="Farrell T.M."/>
            <person name="Glorioso B.M."/>
            <person name="Lawson B."/>
            <person name="Price S.J."/>
            <person name="Stengle A.G."/>
            <person name="Grear D.A."/>
            <person name="Lorch J.M."/>
        </authorList>
    </citation>
    <scope>NUCLEOTIDE SEQUENCE</scope>
    <source>
        <strain evidence="1">NWHC 24266-5</strain>
    </source>
</reference>
<name>A0ACB8UTS9_9EURO</name>
<proteinExistence type="predicted"/>
<dbReference type="EMBL" id="JALBCA010000072">
    <property type="protein sequence ID" value="KAI2384481.1"/>
    <property type="molecule type" value="Genomic_DNA"/>
</dbReference>